<evidence type="ECO:0000256" key="4">
    <source>
        <dbReference type="ARBA" id="ARBA00022729"/>
    </source>
</evidence>
<accession>A0ABM1M4N2</accession>
<dbReference type="InterPro" id="IPR011042">
    <property type="entry name" value="6-blade_b-propeller_TolB-like"/>
</dbReference>
<dbReference type="Pfam" id="PF03022">
    <property type="entry name" value="MRJP"/>
    <property type="match status" value="1"/>
</dbReference>
<evidence type="ECO:0000313" key="7">
    <source>
        <dbReference type="RefSeq" id="XP_017769532.1"/>
    </source>
</evidence>
<comment type="similarity">
    <text evidence="2">Belongs to the major royal jelly protein family.</text>
</comment>
<feature type="chain" id="PRO_5045828697" evidence="5">
    <location>
        <begin position="20"/>
        <end position="409"/>
    </location>
</feature>
<dbReference type="PRINTS" id="PR01366">
    <property type="entry name" value="ROYALJELLY"/>
</dbReference>
<sequence length="409" mass="45924">MLSLHRILLVAGLLAAVSAAGQLDEIFSWNQLEFAWPNEQAKQEALHSGAYIPANNLPLGLARWKNKLFVTVPRWKAGVASSLNYVELEPRNNTAALIPYPSWKANIIPKDNKIDIDSVVSTFRVTVDSCDRLWVMDTGLADILGEGNQVAKPALVIYDLNTDKLIKRYEFQPSDLKEDSFFANVVVDVNPGRCDEAFAYVPDLGAYGLVVYSCQENTSWRVQHNFFHFDPLKGDFNVGGLNFQWTDGVFGLALSAIQNDGYRTMYFHPLASTKEFSVSTRVLQNKTIATDPHSYYLFKIEGEKGDLGQASASDLDETTGVVFMTQLNRDAVACWNPRKPLSPNTLALVAQDKERLIFTNDLKIDSEQNLFILSDRMPSFLYTELDPNMVNYRIFRIKVADAIRGTVCE</sequence>
<dbReference type="Proteomes" id="UP000695000">
    <property type="component" value="Unplaced"/>
</dbReference>
<comment type="subcellular location">
    <subcellularLocation>
        <location evidence="1">Secreted</location>
    </subcellularLocation>
</comment>
<dbReference type="PANTHER" id="PTHR10009">
    <property type="entry name" value="PROTEIN YELLOW-RELATED"/>
    <property type="match status" value="1"/>
</dbReference>
<keyword evidence="3" id="KW-0964">Secreted</keyword>
<evidence type="ECO:0000256" key="5">
    <source>
        <dbReference type="SAM" id="SignalP"/>
    </source>
</evidence>
<gene>
    <name evidence="7" type="primary">LOC108557514</name>
</gene>
<keyword evidence="6" id="KW-1185">Reference proteome</keyword>
<dbReference type="GeneID" id="108557514"/>
<evidence type="ECO:0000313" key="6">
    <source>
        <dbReference type="Proteomes" id="UP000695000"/>
    </source>
</evidence>
<evidence type="ECO:0000256" key="1">
    <source>
        <dbReference type="ARBA" id="ARBA00004613"/>
    </source>
</evidence>
<reference evidence="7" key="1">
    <citation type="submission" date="2025-08" db="UniProtKB">
        <authorList>
            <consortium name="RefSeq"/>
        </authorList>
    </citation>
    <scope>IDENTIFICATION</scope>
    <source>
        <tissue evidence="7">Whole Larva</tissue>
    </source>
</reference>
<dbReference type="RefSeq" id="XP_017769532.1">
    <property type="nucleotide sequence ID" value="XM_017914043.1"/>
</dbReference>
<dbReference type="Gene3D" id="2.120.10.30">
    <property type="entry name" value="TolB, C-terminal domain"/>
    <property type="match status" value="1"/>
</dbReference>
<evidence type="ECO:0000256" key="3">
    <source>
        <dbReference type="ARBA" id="ARBA00022525"/>
    </source>
</evidence>
<name>A0ABM1M4N2_NICVS</name>
<protein>
    <submittedName>
        <fullName evidence="7">Protein yellow-like</fullName>
    </submittedName>
</protein>
<proteinExistence type="inferred from homology"/>
<feature type="signal peptide" evidence="5">
    <location>
        <begin position="1"/>
        <end position="19"/>
    </location>
</feature>
<keyword evidence="4 5" id="KW-0732">Signal</keyword>
<organism evidence="6 7">
    <name type="scientific">Nicrophorus vespilloides</name>
    <name type="common">Boreal carrion beetle</name>
    <dbReference type="NCBI Taxonomy" id="110193"/>
    <lineage>
        <taxon>Eukaryota</taxon>
        <taxon>Metazoa</taxon>
        <taxon>Ecdysozoa</taxon>
        <taxon>Arthropoda</taxon>
        <taxon>Hexapoda</taxon>
        <taxon>Insecta</taxon>
        <taxon>Pterygota</taxon>
        <taxon>Neoptera</taxon>
        <taxon>Endopterygota</taxon>
        <taxon>Coleoptera</taxon>
        <taxon>Polyphaga</taxon>
        <taxon>Staphyliniformia</taxon>
        <taxon>Silphidae</taxon>
        <taxon>Nicrophorinae</taxon>
        <taxon>Nicrophorus</taxon>
    </lineage>
</organism>
<dbReference type="PANTHER" id="PTHR10009:SF11">
    <property type="entry name" value="RH54244P"/>
    <property type="match status" value="1"/>
</dbReference>
<evidence type="ECO:0000256" key="2">
    <source>
        <dbReference type="ARBA" id="ARBA00009127"/>
    </source>
</evidence>
<dbReference type="InterPro" id="IPR017996">
    <property type="entry name" value="MRJP/yellow-related"/>
</dbReference>